<name>A0A2M9Q217_9BACI</name>
<accession>A0A2M9Q217</accession>
<sequence length="83" mass="9603">MSTMLQSENLEGKRAELHYDKETKQLYYEYIDIPKTDIESLQEATKELKLAITESAEAQQRDKIENQLAVAELVETLTNKEVL</sequence>
<dbReference type="EMBL" id="PHQY01000658">
    <property type="protein sequence ID" value="PJO42127.1"/>
    <property type="molecule type" value="Genomic_DNA"/>
</dbReference>
<evidence type="ECO:0000313" key="1">
    <source>
        <dbReference type="EMBL" id="PJO42127.1"/>
    </source>
</evidence>
<comment type="caution">
    <text evidence="1">The sequence shown here is derived from an EMBL/GenBank/DDBJ whole genome shotgun (WGS) entry which is preliminary data.</text>
</comment>
<protein>
    <submittedName>
        <fullName evidence="1">Uncharacterized protein</fullName>
    </submittedName>
</protein>
<dbReference type="AlphaFoldDB" id="A0A2M9Q217"/>
<proteinExistence type="predicted"/>
<dbReference type="RefSeq" id="WP_100544467.1">
    <property type="nucleotide sequence ID" value="NZ_PHQY01000658.1"/>
</dbReference>
<evidence type="ECO:0000313" key="2">
    <source>
        <dbReference type="Proteomes" id="UP000232101"/>
    </source>
</evidence>
<reference evidence="1 2" key="1">
    <citation type="submission" date="2017-11" db="EMBL/GenBank/DDBJ databases">
        <title>Bacterial isolate from king chilli rhizosphere.</title>
        <authorList>
            <person name="Takhelmayum P."/>
            <person name="Sarangthem I."/>
        </authorList>
    </citation>
    <scope>NUCLEOTIDE SEQUENCE [LARGE SCALE GENOMIC DNA]</scope>
    <source>
        <strain evidence="2">t26</strain>
    </source>
</reference>
<organism evidence="1 2">
    <name type="scientific">Lysinibacillus xylanilyticus</name>
    <dbReference type="NCBI Taxonomy" id="582475"/>
    <lineage>
        <taxon>Bacteria</taxon>
        <taxon>Bacillati</taxon>
        <taxon>Bacillota</taxon>
        <taxon>Bacilli</taxon>
        <taxon>Bacillales</taxon>
        <taxon>Bacillaceae</taxon>
        <taxon>Lysinibacillus</taxon>
    </lineage>
</organism>
<gene>
    <name evidence="1" type="ORF">CWD94_19260</name>
</gene>
<dbReference type="Proteomes" id="UP000232101">
    <property type="component" value="Unassembled WGS sequence"/>
</dbReference>